<protein>
    <submittedName>
        <fullName evidence="2">Uncharacterized protein</fullName>
    </submittedName>
</protein>
<dbReference type="EMBL" id="LAZR01002420">
    <property type="protein sequence ID" value="KKN30277.1"/>
    <property type="molecule type" value="Genomic_DNA"/>
</dbReference>
<name>A0A0F9Q001_9ZZZZ</name>
<sequence>MSESRYSKRNIIIAIFLIIGIIIFSSIVIIIYPYYADNASDVVAYKPAIYLYPQETLKIKVSLSINGEITISEPEYNNGWDVVVESGGNIESSYDYLFYEARLNYLKTPDEGWCVELEYLELWMNNTLKELGLNEKESKDFKVFWLDFLPIANYYEVKLLSKEYLDLNMGLIIDPKPETIIRVMLTFSPYQNAVEIETPLITTPIRSGFTVVEWGGFII</sequence>
<dbReference type="AlphaFoldDB" id="A0A0F9Q001"/>
<gene>
    <name evidence="2" type="ORF">LCGC14_0835630</name>
</gene>
<feature type="transmembrane region" description="Helical" evidence="1">
    <location>
        <begin position="12"/>
        <end position="35"/>
    </location>
</feature>
<organism evidence="2">
    <name type="scientific">marine sediment metagenome</name>
    <dbReference type="NCBI Taxonomy" id="412755"/>
    <lineage>
        <taxon>unclassified sequences</taxon>
        <taxon>metagenomes</taxon>
        <taxon>ecological metagenomes</taxon>
    </lineage>
</organism>
<evidence type="ECO:0000313" key="2">
    <source>
        <dbReference type="EMBL" id="KKN30277.1"/>
    </source>
</evidence>
<comment type="caution">
    <text evidence="2">The sequence shown here is derived from an EMBL/GenBank/DDBJ whole genome shotgun (WGS) entry which is preliminary data.</text>
</comment>
<keyword evidence="1" id="KW-0812">Transmembrane</keyword>
<accession>A0A0F9Q001</accession>
<reference evidence="2" key="1">
    <citation type="journal article" date="2015" name="Nature">
        <title>Complex archaea that bridge the gap between prokaryotes and eukaryotes.</title>
        <authorList>
            <person name="Spang A."/>
            <person name="Saw J.H."/>
            <person name="Jorgensen S.L."/>
            <person name="Zaremba-Niedzwiedzka K."/>
            <person name="Martijn J."/>
            <person name="Lind A.E."/>
            <person name="van Eijk R."/>
            <person name="Schleper C."/>
            <person name="Guy L."/>
            <person name="Ettema T.J."/>
        </authorList>
    </citation>
    <scope>NUCLEOTIDE SEQUENCE</scope>
</reference>
<evidence type="ECO:0000256" key="1">
    <source>
        <dbReference type="SAM" id="Phobius"/>
    </source>
</evidence>
<keyword evidence="1" id="KW-1133">Transmembrane helix</keyword>
<keyword evidence="1" id="KW-0472">Membrane</keyword>
<proteinExistence type="predicted"/>